<proteinExistence type="predicted"/>
<protein>
    <submittedName>
        <fullName evidence="2">Uncharacterized protein</fullName>
    </submittedName>
</protein>
<sequence length="135" mass="14778">MVQFAYHIVNGMFLLIPLSLDAPPALGAVVFIDVMNASSCVTKAYPRRLMYLDSVKVVVIRFSSNILDKAYHTYEGLKLGYEGVSSNASGGHYALRSALVSSLPPSLLVRPRVSNRPPLYEAVGPRVYGFHSVPH</sequence>
<accession>A0AAE1YD12</accession>
<dbReference type="EMBL" id="JACGWO010000005">
    <property type="protein sequence ID" value="KAK4427799.1"/>
    <property type="molecule type" value="Genomic_DNA"/>
</dbReference>
<reference evidence="2" key="1">
    <citation type="submission" date="2020-06" db="EMBL/GenBank/DDBJ databases">
        <authorList>
            <person name="Li T."/>
            <person name="Hu X."/>
            <person name="Zhang T."/>
            <person name="Song X."/>
            <person name="Zhang H."/>
            <person name="Dai N."/>
            <person name="Sheng W."/>
            <person name="Hou X."/>
            <person name="Wei L."/>
        </authorList>
    </citation>
    <scope>NUCLEOTIDE SEQUENCE</scope>
    <source>
        <strain evidence="2">3651</strain>
        <tissue evidence="2">Leaf</tissue>
    </source>
</reference>
<evidence type="ECO:0000256" key="1">
    <source>
        <dbReference type="SAM" id="SignalP"/>
    </source>
</evidence>
<comment type="caution">
    <text evidence="2">The sequence shown here is derived from an EMBL/GenBank/DDBJ whole genome shotgun (WGS) entry which is preliminary data.</text>
</comment>
<dbReference type="Proteomes" id="UP001293254">
    <property type="component" value="Unassembled WGS sequence"/>
</dbReference>
<keyword evidence="1" id="KW-0732">Signal</keyword>
<evidence type="ECO:0000313" key="3">
    <source>
        <dbReference type="Proteomes" id="UP001293254"/>
    </source>
</evidence>
<organism evidence="2 3">
    <name type="scientific">Sesamum alatum</name>
    <dbReference type="NCBI Taxonomy" id="300844"/>
    <lineage>
        <taxon>Eukaryota</taxon>
        <taxon>Viridiplantae</taxon>
        <taxon>Streptophyta</taxon>
        <taxon>Embryophyta</taxon>
        <taxon>Tracheophyta</taxon>
        <taxon>Spermatophyta</taxon>
        <taxon>Magnoliopsida</taxon>
        <taxon>eudicotyledons</taxon>
        <taxon>Gunneridae</taxon>
        <taxon>Pentapetalae</taxon>
        <taxon>asterids</taxon>
        <taxon>lamiids</taxon>
        <taxon>Lamiales</taxon>
        <taxon>Pedaliaceae</taxon>
        <taxon>Sesamum</taxon>
    </lineage>
</organism>
<feature type="chain" id="PRO_5041917193" evidence="1">
    <location>
        <begin position="28"/>
        <end position="135"/>
    </location>
</feature>
<keyword evidence="3" id="KW-1185">Reference proteome</keyword>
<name>A0AAE1YD12_9LAMI</name>
<gene>
    <name evidence="2" type="ORF">Salat_1548900</name>
</gene>
<evidence type="ECO:0000313" key="2">
    <source>
        <dbReference type="EMBL" id="KAK4427799.1"/>
    </source>
</evidence>
<reference evidence="2" key="2">
    <citation type="journal article" date="2024" name="Plant">
        <title>Genomic evolution and insights into agronomic trait innovations of Sesamum species.</title>
        <authorList>
            <person name="Miao H."/>
            <person name="Wang L."/>
            <person name="Qu L."/>
            <person name="Liu H."/>
            <person name="Sun Y."/>
            <person name="Le M."/>
            <person name="Wang Q."/>
            <person name="Wei S."/>
            <person name="Zheng Y."/>
            <person name="Lin W."/>
            <person name="Duan Y."/>
            <person name="Cao H."/>
            <person name="Xiong S."/>
            <person name="Wang X."/>
            <person name="Wei L."/>
            <person name="Li C."/>
            <person name="Ma Q."/>
            <person name="Ju M."/>
            <person name="Zhao R."/>
            <person name="Li G."/>
            <person name="Mu C."/>
            <person name="Tian Q."/>
            <person name="Mei H."/>
            <person name="Zhang T."/>
            <person name="Gao T."/>
            <person name="Zhang H."/>
        </authorList>
    </citation>
    <scope>NUCLEOTIDE SEQUENCE</scope>
    <source>
        <strain evidence="2">3651</strain>
    </source>
</reference>
<feature type="signal peptide" evidence="1">
    <location>
        <begin position="1"/>
        <end position="27"/>
    </location>
</feature>
<dbReference type="AlphaFoldDB" id="A0AAE1YD12"/>